<name>A0ACB0M4U2_TRIPR</name>
<dbReference type="Proteomes" id="UP001177021">
    <property type="component" value="Unassembled WGS sequence"/>
</dbReference>
<protein>
    <submittedName>
        <fullName evidence="1">Uncharacterized protein</fullName>
    </submittedName>
</protein>
<accession>A0ACB0M4U2</accession>
<keyword evidence="2" id="KW-1185">Reference proteome</keyword>
<organism evidence="1 2">
    <name type="scientific">Trifolium pratense</name>
    <name type="common">Red clover</name>
    <dbReference type="NCBI Taxonomy" id="57577"/>
    <lineage>
        <taxon>Eukaryota</taxon>
        <taxon>Viridiplantae</taxon>
        <taxon>Streptophyta</taxon>
        <taxon>Embryophyta</taxon>
        <taxon>Tracheophyta</taxon>
        <taxon>Spermatophyta</taxon>
        <taxon>Magnoliopsida</taxon>
        <taxon>eudicotyledons</taxon>
        <taxon>Gunneridae</taxon>
        <taxon>Pentapetalae</taxon>
        <taxon>rosids</taxon>
        <taxon>fabids</taxon>
        <taxon>Fabales</taxon>
        <taxon>Fabaceae</taxon>
        <taxon>Papilionoideae</taxon>
        <taxon>50 kb inversion clade</taxon>
        <taxon>NPAAA clade</taxon>
        <taxon>Hologalegina</taxon>
        <taxon>IRL clade</taxon>
        <taxon>Trifolieae</taxon>
        <taxon>Trifolium</taxon>
    </lineage>
</organism>
<gene>
    <name evidence="1" type="ORF">MILVUS5_LOCUS39510</name>
</gene>
<evidence type="ECO:0000313" key="1">
    <source>
        <dbReference type="EMBL" id="CAJ2676882.1"/>
    </source>
</evidence>
<dbReference type="EMBL" id="CASHSV030000823">
    <property type="protein sequence ID" value="CAJ2676882.1"/>
    <property type="molecule type" value="Genomic_DNA"/>
</dbReference>
<comment type="caution">
    <text evidence="1">The sequence shown here is derived from an EMBL/GenBank/DDBJ whole genome shotgun (WGS) entry which is preliminary data.</text>
</comment>
<evidence type="ECO:0000313" key="2">
    <source>
        <dbReference type="Proteomes" id="UP001177021"/>
    </source>
</evidence>
<reference evidence="1" key="1">
    <citation type="submission" date="2023-10" db="EMBL/GenBank/DDBJ databases">
        <authorList>
            <person name="Rodriguez Cubillos JULIANA M."/>
            <person name="De Vega J."/>
        </authorList>
    </citation>
    <scope>NUCLEOTIDE SEQUENCE</scope>
</reference>
<sequence>MMVEDHKRIQPNVKTHAGMFMMGNASVNDVHEGETFIEDIKDEIDPDHVSLKTPSNKTGASLISHSQSDEVEDVIDSKLSSTKMMKFPKKE</sequence>
<proteinExistence type="predicted"/>